<protein>
    <submittedName>
        <fullName evidence="1">Uncharacterized protein</fullName>
    </submittedName>
</protein>
<dbReference type="EMBL" id="LAZR01056825">
    <property type="protein sequence ID" value="KKK73345.1"/>
    <property type="molecule type" value="Genomic_DNA"/>
</dbReference>
<proteinExistence type="predicted"/>
<feature type="non-terminal residue" evidence="1">
    <location>
        <position position="1"/>
    </location>
</feature>
<sequence length="69" mass="7213">EGTVTFEGTLNDSDWDSVQAEPLATGTLAATTTSSGLFRVDASGLLKVRVRFSTDTSGTVSVMTTWVIG</sequence>
<reference evidence="1" key="1">
    <citation type="journal article" date="2015" name="Nature">
        <title>Complex archaea that bridge the gap between prokaryotes and eukaryotes.</title>
        <authorList>
            <person name="Spang A."/>
            <person name="Saw J.H."/>
            <person name="Jorgensen S.L."/>
            <person name="Zaremba-Niedzwiedzka K."/>
            <person name="Martijn J."/>
            <person name="Lind A.E."/>
            <person name="van Eijk R."/>
            <person name="Schleper C."/>
            <person name="Guy L."/>
            <person name="Ettema T.J."/>
        </authorList>
    </citation>
    <scope>NUCLEOTIDE SEQUENCE</scope>
</reference>
<comment type="caution">
    <text evidence="1">The sequence shown here is derived from an EMBL/GenBank/DDBJ whole genome shotgun (WGS) entry which is preliminary data.</text>
</comment>
<gene>
    <name evidence="1" type="ORF">LCGC14_2894780</name>
</gene>
<name>A0A0F8YHY7_9ZZZZ</name>
<accession>A0A0F8YHY7</accession>
<evidence type="ECO:0000313" key="1">
    <source>
        <dbReference type="EMBL" id="KKK73345.1"/>
    </source>
</evidence>
<organism evidence="1">
    <name type="scientific">marine sediment metagenome</name>
    <dbReference type="NCBI Taxonomy" id="412755"/>
    <lineage>
        <taxon>unclassified sequences</taxon>
        <taxon>metagenomes</taxon>
        <taxon>ecological metagenomes</taxon>
    </lineage>
</organism>
<dbReference type="AlphaFoldDB" id="A0A0F8YHY7"/>